<evidence type="ECO:0000256" key="2">
    <source>
        <dbReference type="ARBA" id="ARBA00022737"/>
    </source>
</evidence>
<keyword evidence="1" id="KW-0853">WD repeat</keyword>
<evidence type="ECO:0000313" key="4">
    <source>
        <dbReference type="EMBL" id="KAK4476704.1"/>
    </source>
</evidence>
<dbReference type="InterPro" id="IPR036322">
    <property type="entry name" value="WD40_repeat_dom_sf"/>
</dbReference>
<dbReference type="PANTHER" id="PTHR11227">
    <property type="entry name" value="WD-REPEAT PROTEIN INTERACTING WITH PHOSPHOINOSIDES WIPI -RELATED"/>
    <property type="match status" value="1"/>
</dbReference>
<evidence type="ECO:0000256" key="3">
    <source>
        <dbReference type="ARBA" id="ARBA00025740"/>
    </source>
</evidence>
<proteinExistence type="inferred from homology"/>
<organism evidence="4 5">
    <name type="scientific">Penstemon davidsonii</name>
    <dbReference type="NCBI Taxonomy" id="160366"/>
    <lineage>
        <taxon>Eukaryota</taxon>
        <taxon>Viridiplantae</taxon>
        <taxon>Streptophyta</taxon>
        <taxon>Embryophyta</taxon>
        <taxon>Tracheophyta</taxon>
        <taxon>Spermatophyta</taxon>
        <taxon>Magnoliopsida</taxon>
        <taxon>eudicotyledons</taxon>
        <taxon>Gunneridae</taxon>
        <taxon>Pentapetalae</taxon>
        <taxon>asterids</taxon>
        <taxon>lamiids</taxon>
        <taxon>Lamiales</taxon>
        <taxon>Plantaginaceae</taxon>
        <taxon>Cheloneae</taxon>
        <taxon>Penstemon</taxon>
    </lineage>
</organism>
<keyword evidence="2" id="KW-0677">Repeat</keyword>
<dbReference type="Proteomes" id="UP001291926">
    <property type="component" value="Unassembled WGS sequence"/>
</dbReference>
<gene>
    <name evidence="4" type="ORF">RD792_015864</name>
</gene>
<dbReference type="InterPro" id="IPR015943">
    <property type="entry name" value="WD40/YVTN_repeat-like_dom_sf"/>
</dbReference>
<evidence type="ECO:0000256" key="1">
    <source>
        <dbReference type="ARBA" id="ARBA00022574"/>
    </source>
</evidence>
<dbReference type="EMBL" id="JAYDYQ010002688">
    <property type="protein sequence ID" value="KAK4476704.1"/>
    <property type="molecule type" value="Genomic_DNA"/>
</dbReference>
<comment type="caution">
    <text evidence="4">The sequence shown here is derived from an EMBL/GenBank/DDBJ whole genome shotgun (WGS) entry which is preliminary data.</text>
</comment>
<dbReference type="Gene3D" id="2.130.10.10">
    <property type="entry name" value="YVTN repeat-like/Quinoprotein amine dehydrogenase"/>
    <property type="match status" value="1"/>
</dbReference>
<sequence>MTSSPSILNLSFNNNNGCFSVATTNGFIIYTIDPFTHIFTRDFPNNGGIAVAQILLRTNILVLVGGGPSPQFPLNKVMIWDDNQSRSIGELSFRSNVKSVRLRCDCIIVVLLQKILVYNFSDLTLMHEIETAKNHKGLCEVSQSGEMVLVCMGLQKGQVRVENFARVRGLSKRTTRFVMAHDSSVECVALTKDGRLMASASSKGCWKIPALCGPNMSI</sequence>
<dbReference type="Pfam" id="PF21032">
    <property type="entry name" value="PROPPIN"/>
    <property type="match status" value="1"/>
</dbReference>
<protein>
    <submittedName>
        <fullName evidence="4">Uncharacterized protein</fullName>
    </submittedName>
</protein>
<keyword evidence="5" id="KW-1185">Reference proteome</keyword>
<dbReference type="SUPFAM" id="SSF50978">
    <property type="entry name" value="WD40 repeat-like"/>
    <property type="match status" value="1"/>
</dbReference>
<comment type="similarity">
    <text evidence="3">Belongs to the WD repeat PROPPIN family.</text>
</comment>
<reference evidence="4 5" key="1">
    <citation type="journal article" date="2023" name="bioRxiv">
        <title>Genome report: Whole genome sequence and annotation of Penstemon davidsonii.</title>
        <authorList>
            <person name="Ostevik K.L."/>
            <person name="Alabady M."/>
            <person name="Zhang M."/>
            <person name="Rausher M.D."/>
        </authorList>
    </citation>
    <scope>NUCLEOTIDE SEQUENCE [LARGE SCALE GENOMIC DNA]</scope>
    <source>
        <strain evidence="4">DNT005</strain>
        <tissue evidence="4">Whole leaf</tissue>
    </source>
</reference>
<dbReference type="InterPro" id="IPR048720">
    <property type="entry name" value="PROPPIN"/>
</dbReference>
<accession>A0ABR0CHT0</accession>
<name>A0ABR0CHT0_9LAMI</name>
<evidence type="ECO:0000313" key="5">
    <source>
        <dbReference type="Proteomes" id="UP001291926"/>
    </source>
</evidence>